<evidence type="ECO:0000259" key="19">
    <source>
        <dbReference type="Pfam" id="PF13614"/>
    </source>
</evidence>
<dbReference type="KEGG" id="mic:Mic7113_5758"/>
<dbReference type="Pfam" id="PF02706">
    <property type="entry name" value="Wzz"/>
    <property type="match status" value="1"/>
</dbReference>
<feature type="domain" description="Polysaccharide chain length determinant N-terminal" evidence="18">
    <location>
        <begin position="36"/>
        <end position="132"/>
    </location>
</feature>
<evidence type="ECO:0000256" key="5">
    <source>
        <dbReference type="ARBA" id="ARBA00011903"/>
    </source>
</evidence>
<evidence type="ECO:0000256" key="8">
    <source>
        <dbReference type="ARBA" id="ARBA00022679"/>
    </source>
</evidence>
<dbReference type="HOGENOM" id="CLU_009912_2_2_3"/>
<evidence type="ECO:0000256" key="3">
    <source>
        <dbReference type="ARBA" id="ARBA00007316"/>
    </source>
</evidence>
<comment type="similarity">
    <text evidence="4">Belongs to the etk/wzc family.</text>
</comment>
<dbReference type="NCBIfam" id="TIGR01007">
    <property type="entry name" value="eps_fam"/>
    <property type="match status" value="1"/>
</dbReference>
<dbReference type="SUPFAM" id="SSF52540">
    <property type="entry name" value="P-loop containing nucleoside triphosphate hydrolases"/>
    <property type="match status" value="1"/>
</dbReference>
<keyword evidence="10" id="KW-0547">Nucleotide-binding</keyword>
<evidence type="ECO:0000256" key="17">
    <source>
        <dbReference type="SAM" id="Coils"/>
    </source>
</evidence>
<keyword evidence="12" id="KW-0067">ATP-binding</keyword>
<evidence type="ECO:0000256" key="7">
    <source>
        <dbReference type="ARBA" id="ARBA00022519"/>
    </source>
</evidence>
<comment type="catalytic activity">
    <reaction evidence="16">
        <text>L-tyrosyl-[protein] + ATP = O-phospho-L-tyrosyl-[protein] + ADP + H(+)</text>
        <dbReference type="Rhea" id="RHEA:10596"/>
        <dbReference type="Rhea" id="RHEA-COMP:10136"/>
        <dbReference type="Rhea" id="RHEA-COMP:20101"/>
        <dbReference type="ChEBI" id="CHEBI:15378"/>
        <dbReference type="ChEBI" id="CHEBI:30616"/>
        <dbReference type="ChEBI" id="CHEBI:46858"/>
        <dbReference type="ChEBI" id="CHEBI:61978"/>
        <dbReference type="ChEBI" id="CHEBI:456216"/>
        <dbReference type="EC" id="2.7.10.2"/>
    </reaction>
</comment>
<dbReference type="EC" id="2.7.10.2" evidence="5"/>
<dbReference type="AlphaFoldDB" id="K9WMG0"/>
<keyword evidence="17" id="KW-0175">Coiled coil</keyword>
<comment type="subcellular location">
    <subcellularLocation>
        <location evidence="1">Cell inner membrane</location>
        <topology evidence="1">Multi-pass membrane protein</topology>
    </subcellularLocation>
</comment>
<dbReference type="Pfam" id="PF13614">
    <property type="entry name" value="AAA_31"/>
    <property type="match status" value="1"/>
</dbReference>
<evidence type="ECO:0000313" key="21">
    <source>
        <dbReference type="Proteomes" id="UP000010471"/>
    </source>
</evidence>
<proteinExistence type="inferred from homology"/>
<evidence type="ECO:0000256" key="1">
    <source>
        <dbReference type="ARBA" id="ARBA00004429"/>
    </source>
</evidence>
<dbReference type="EMBL" id="CP003630">
    <property type="protein sequence ID" value="AFZ21383.1"/>
    <property type="molecule type" value="Genomic_DNA"/>
</dbReference>
<keyword evidence="13" id="KW-1133">Transmembrane helix</keyword>
<sequence>MGLDGEYQPLLPNDNGKQLSHLSPLYTAELSELDQDKLDLGKVLAIARRRLIIIAGVAIAVASGVAAKVMKQVPRYEGKFQLLVGSVSGADKVDELTQALSKNTSMQVESPDYETQIQVLWSPQVMSPIVKQIQKRYPEINYDTLRDQLGISRLAETKILEVRYQDSDPEKIQFILEQVAQGYIKYSETEQRTSLSQGLKFVNGQTEELKKRVNELQQSIQNLRQKYKIVDPETQGQLLTNRVGDITKQRQETESQLGEAQKLYVELETQLSELGVTPEQAIVSSALSEAPRYQQLLNQLAEVKSKIAKESARLQDDNPIMQRLRDEERRLEPLVEQEALTVVGNGASGVPDNPESLASPSSIRQDLTKKLVDTKNQVQVLQVRRQEIADAERRLSQQLTDLPVVARFYTDLQRQLSVATESLSRFLAVQEKLQIEESQKTPAWQKLSEPQKPQAPISPNVPRGIILAGIAGLLAGAGAGFLAEKLDKVFHSPDELKDSTGLPILGTIPFTKDLKKRASEPSVNVMPDAERQTMKVGRSSYGYNTSPFLESFRTLHTNLQFISPDQPIRSLVISSSTPADGKSTITTFLAQAAAAMGLRVLLVDADLRRPRIHETTDLPNVWGLSNVISSDIHVDDVIQRCSFGSTALTPTDDNLFVLTAGQIPPDPTRLLASKKMRHLVERFQEQFDLVLFDTPPLLGLADARILAAHTDGIALVVGLGKTDRAVLTEVLYGLRTSRARVLGLIANGVKNYTTSSYDQYLRYYTQDPQRQKLSRR</sequence>
<dbReference type="InterPro" id="IPR050445">
    <property type="entry name" value="Bact_polysacc_biosynth/exp"/>
</dbReference>
<keyword evidence="21" id="KW-1185">Reference proteome</keyword>
<feature type="domain" description="AAA" evidence="19">
    <location>
        <begin position="581"/>
        <end position="708"/>
    </location>
</feature>
<feature type="coiled-coil region" evidence="17">
    <location>
        <begin position="250"/>
        <end position="313"/>
    </location>
</feature>
<keyword evidence="15" id="KW-0829">Tyrosine-protein kinase</keyword>
<keyword evidence="8" id="KW-0808">Transferase</keyword>
<comment type="similarity">
    <text evidence="2">Belongs to the CpsC/CapA family.</text>
</comment>
<keyword evidence="7" id="KW-0997">Cell inner membrane</keyword>
<evidence type="ECO:0000256" key="10">
    <source>
        <dbReference type="ARBA" id="ARBA00022741"/>
    </source>
</evidence>
<keyword evidence="14" id="KW-0472">Membrane</keyword>
<dbReference type="STRING" id="1173027.Mic7113_5758"/>
<keyword evidence="6" id="KW-1003">Cell membrane</keyword>
<dbReference type="InterPro" id="IPR025669">
    <property type="entry name" value="AAA_dom"/>
</dbReference>
<dbReference type="GO" id="GO:0004715">
    <property type="term" value="F:non-membrane spanning protein tyrosine kinase activity"/>
    <property type="evidence" value="ECO:0007669"/>
    <property type="project" value="UniProtKB-EC"/>
</dbReference>
<evidence type="ECO:0000313" key="20">
    <source>
        <dbReference type="EMBL" id="AFZ21383.1"/>
    </source>
</evidence>
<protein>
    <recommendedName>
        <fullName evidence="5">non-specific protein-tyrosine kinase</fullName>
        <ecNumber evidence="5">2.7.10.2</ecNumber>
    </recommendedName>
</protein>
<dbReference type="CDD" id="cd05387">
    <property type="entry name" value="BY-kinase"/>
    <property type="match status" value="1"/>
</dbReference>
<dbReference type="InterPro" id="IPR003856">
    <property type="entry name" value="LPS_length_determ_N"/>
</dbReference>
<dbReference type="eggNOG" id="COG3206">
    <property type="taxonomic scope" value="Bacteria"/>
</dbReference>
<dbReference type="Gene3D" id="3.40.50.300">
    <property type="entry name" value="P-loop containing nucleotide triphosphate hydrolases"/>
    <property type="match status" value="1"/>
</dbReference>
<evidence type="ECO:0000256" key="4">
    <source>
        <dbReference type="ARBA" id="ARBA00008883"/>
    </source>
</evidence>
<dbReference type="GO" id="GO:0005524">
    <property type="term" value="F:ATP binding"/>
    <property type="evidence" value="ECO:0007669"/>
    <property type="project" value="UniProtKB-KW"/>
</dbReference>
<comment type="similarity">
    <text evidence="3">Belongs to the CpsD/CapB family.</text>
</comment>
<name>K9WMG0_9CYAN</name>
<gene>
    <name evidence="20" type="ORF">Mic7113_5758</name>
</gene>
<evidence type="ECO:0000256" key="12">
    <source>
        <dbReference type="ARBA" id="ARBA00022840"/>
    </source>
</evidence>
<evidence type="ECO:0000256" key="15">
    <source>
        <dbReference type="ARBA" id="ARBA00023137"/>
    </source>
</evidence>
<evidence type="ECO:0000256" key="11">
    <source>
        <dbReference type="ARBA" id="ARBA00022777"/>
    </source>
</evidence>
<feature type="coiled-coil region" evidence="17">
    <location>
        <begin position="199"/>
        <end position="226"/>
    </location>
</feature>
<dbReference type="Proteomes" id="UP000010471">
    <property type="component" value="Chromosome"/>
</dbReference>
<evidence type="ECO:0000259" key="18">
    <source>
        <dbReference type="Pfam" id="PF02706"/>
    </source>
</evidence>
<dbReference type="GO" id="GO:0005886">
    <property type="term" value="C:plasma membrane"/>
    <property type="evidence" value="ECO:0007669"/>
    <property type="project" value="UniProtKB-SubCell"/>
</dbReference>
<evidence type="ECO:0000256" key="2">
    <source>
        <dbReference type="ARBA" id="ARBA00006683"/>
    </source>
</evidence>
<evidence type="ECO:0000256" key="14">
    <source>
        <dbReference type="ARBA" id="ARBA00023136"/>
    </source>
</evidence>
<dbReference type="PANTHER" id="PTHR32309">
    <property type="entry name" value="TYROSINE-PROTEIN KINASE"/>
    <property type="match status" value="1"/>
</dbReference>
<dbReference type="RefSeq" id="WP_015185512.1">
    <property type="nucleotide sequence ID" value="NC_019738.1"/>
</dbReference>
<organism evidence="20 21">
    <name type="scientific">Allocoleopsis franciscana PCC 7113</name>
    <dbReference type="NCBI Taxonomy" id="1173027"/>
    <lineage>
        <taxon>Bacteria</taxon>
        <taxon>Bacillati</taxon>
        <taxon>Cyanobacteriota</taxon>
        <taxon>Cyanophyceae</taxon>
        <taxon>Coleofasciculales</taxon>
        <taxon>Coleofasciculaceae</taxon>
        <taxon>Allocoleopsis</taxon>
        <taxon>Allocoleopsis franciscana</taxon>
    </lineage>
</organism>
<evidence type="ECO:0000256" key="16">
    <source>
        <dbReference type="ARBA" id="ARBA00051245"/>
    </source>
</evidence>
<dbReference type="eggNOG" id="COG0489">
    <property type="taxonomic scope" value="Bacteria"/>
</dbReference>
<evidence type="ECO:0000256" key="13">
    <source>
        <dbReference type="ARBA" id="ARBA00022989"/>
    </source>
</evidence>
<dbReference type="PATRIC" id="fig|1173027.3.peg.6374"/>
<evidence type="ECO:0000256" key="9">
    <source>
        <dbReference type="ARBA" id="ARBA00022692"/>
    </source>
</evidence>
<keyword evidence="11" id="KW-0418">Kinase</keyword>
<reference evidence="20 21" key="1">
    <citation type="submission" date="2012-06" db="EMBL/GenBank/DDBJ databases">
        <title>Finished chromosome of genome of Microcoleus sp. PCC 7113.</title>
        <authorList>
            <consortium name="US DOE Joint Genome Institute"/>
            <person name="Gugger M."/>
            <person name="Coursin T."/>
            <person name="Rippka R."/>
            <person name="Tandeau De Marsac N."/>
            <person name="Huntemann M."/>
            <person name="Wei C.-L."/>
            <person name="Han J."/>
            <person name="Detter J.C."/>
            <person name="Han C."/>
            <person name="Tapia R."/>
            <person name="Chen A."/>
            <person name="Kyrpides N."/>
            <person name="Mavromatis K."/>
            <person name="Markowitz V."/>
            <person name="Szeto E."/>
            <person name="Ivanova N."/>
            <person name="Pagani I."/>
            <person name="Pati A."/>
            <person name="Goodwin L."/>
            <person name="Nordberg H.P."/>
            <person name="Cantor M.N."/>
            <person name="Hua S.X."/>
            <person name="Woyke T."/>
            <person name="Kerfeld C.A."/>
        </authorList>
    </citation>
    <scope>NUCLEOTIDE SEQUENCE [LARGE SCALE GENOMIC DNA]</scope>
    <source>
        <strain evidence="20 21">PCC 7113</strain>
    </source>
</reference>
<dbReference type="PANTHER" id="PTHR32309:SF13">
    <property type="entry name" value="FERRIC ENTEROBACTIN TRANSPORT PROTEIN FEPE"/>
    <property type="match status" value="1"/>
</dbReference>
<accession>K9WMG0</accession>
<dbReference type="OrthoDB" id="580971at2"/>
<dbReference type="InterPro" id="IPR005702">
    <property type="entry name" value="Wzc-like_C"/>
</dbReference>
<dbReference type="InterPro" id="IPR027417">
    <property type="entry name" value="P-loop_NTPase"/>
</dbReference>
<keyword evidence="9" id="KW-0812">Transmembrane</keyword>
<evidence type="ECO:0000256" key="6">
    <source>
        <dbReference type="ARBA" id="ARBA00022475"/>
    </source>
</evidence>